<name>A0A9X4L6F3_9BACL</name>
<feature type="transmembrane region" description="Helical" evidence="7">
    <location>
        <begin position="20"/>
        <end position="46"/>
    </location>
</feature>
<feature type="transmembrane region" description="Helical" evidence="7">
    <location>
        <begin position="75"/>
        <end position="104"/>
    </location>
</feature>
<comment type="caution">
    <text evidence="9">The sequence shown here is derived from an EMBL/GenBank/DDBJ whole genome shotgun (WGS) entry which is preliminary data.</text>
</comment>
<evidence type="ECO:0000256" key="3">
    <source>
        <dbReference type="ARBA" id="ARBA00022475"/>
    </source>
</evidence>
<dbReference type="Gene3D" id="1.10.3720.10">
    <property type="entry name" value="MetI-like"/>
    <property type="match status" value="1"/>
</dbReference>
<reference evidence="9" key="1">
    <citation type="submission" date="2022-10" db="EMBL/GenBank/DDBJ databases">
        <title>Comparative genomic analysis of Cohnella hashimotonis sp. nov., isolated from the International Space Station.</title>
        <authorList>
            <person name="Simpson A."/>
            <person name="Venkateswaran K."/>
        </authorList>
    </citation>
    <scope>NUCLEOTIDE SEQUENCE</scope>
    <source>
        <strain evidence="9">DSM 28161</strain>
    </source>
</reference>
<dbReference type="AlphaFoldDB" id="A0A9X4L6F3"/>
<feature type="transmembrane region" description="Helical" evidence="7">
    <location>
        <begin position="281"/>
        <end position="300"/>
    </location>
</feature>
<evidence type="ECO:0000256" key="1">
    <source>
        <dbReference type="ARBA" id="ARBA00004651"/>
    </source>
</evidence>
<comment type="similarity">
    <text evidence="7">Belongs to the binding-protein-dependent transport system permease family.</text>
</comment>
<dbReference type="PROSITE" id="PS50928">
    <property type="entry name" value="ABC_TM1"/>
    <property type="match status" value="1"/>
</dbReference>
<sequence length="351" mass="38660">MSRITNKHRGIREIVHNRSLYLLAVPAILFSVVFSYLPMAGVAIAFQDFNPLAGLFGSEWVGLDNFRFFFRGSDWLIITFHTVFFNLMFIITGTALALALAVMLTELGRNAVVRTVQSVMILPNFISWPIIGLFSVTFFTADTGAINQFLHAAGLAPIDFYTEPGVWPPILVLVNLWKTAGFGAIVYMAAIVGIDRELYEAARIDGATRFQCIFRITLPLLKSTIVMLFLLSLGNIFGGNLEMIYSLVGDNSFLFGSTDTIDTYVFRALRTSGSLGMTQAIALYQSVVGFLLVVTANKIAAKLDRESALILNSKEATRPQCKIPATTNGWRSYSMPLRSSSPPCACIRSCS</sequence>
<dbReference type="Proteomes" id="UP001153404">
    <property type="component" value="Unassembled WGS sequence"/>
</dbReference>
<keyword evidence="3" id="KW-1003">Cell membrane</keyword>
<dbReference type="InterPro" id="IPR000515">
    <property type="entry name" value="MetI-like"/>
</dbReference>
<comment type="subcellular location">
    <subcellularLocation>
        <location evidence="1 7">Cell membrane</location>
        <topology evidence="1 7">Multi-pass membrane protein</topology>
    </subcellularLocation>
</comment>
<feature type="transmembrane region" description="Helical" evidence="7">
    <location>
        <begin position="125"/>
        <end position="146"/>
    </location>
</feature>
<feature type="transmembrane region" description="Helical" evidence="7">
    <location>
        <begin position="166"/>
        <end position="192"/>
    </location>
</feature>
<gene>
    <name evidence="9" type="ORF">OMP40_37560</name>
</gene>
<feature type="transmembrane region" description="Helical" evidence="7">
    <location>
        <begin position="213"/>
        <end position="237"/>
    </location>
</feature>
<proteinExistence type="inferred from homology"/>
<evidence type="ECO:0000256" key="4">
    <source>
        <dbReference type="ARBA" id="ARBA00022692"/>
    </source>
</evidence>
<dbReference type="RefSeq" id="WP_277539237.1">
    <property type="nucleotide sequence ID" value="NZ_JAPDIA010000009.1"/>
</dbReference>
<evidence type="ECO:0000256" key="6">
    <source>
        <dbReference type="ARBA" id="ARBA00023136"/>
    </source>
</evidence>
<dbReference type="PANTHER" id="PTHR43227">
    <property type="entry name" value="BLL4140 PROTEIN"/>
    <property type="match status" value="1"/>
</dbReference>
<dbReference type="Pfam" id="PF00528">
    <property type="entry name" value="BPD_transp_1"/>
    <property type="match status" value="1"/>
</dbReference>
<dbReference type="EMBL" id="JAPDIA010000009">
    <property type="protein sequence ID" value="MDG0814357.1"/>
    <property type="molecule type" value="Genomic_DNA"/>
</dbReference>
<keyword evidence="5 7" id="KW-1133">Transmembrane helix</keyword>
<protein>
    <submittedName>
        <fullName evidence="9">ABC transporter permease subunit</fullName>
    </submittedName>
</protein>
<feature type="domain" description="ABC transmembrane type-1" evidence="8">
    <location>
        <begin position="79"/>
        <end position="296"/>
    </location>
</feature>
<keyword evidence="10" id="KW-1185">Reference proteome</keyword>
<keyword evidence="2 7" id="KW-0813">Transport</keyword>
<evidence type="ECO:0000313" key="9">
    <source>
        <dbReference type="EMBL" id="MDG0814357.1"/>
    </source>
</evidence>
<dbReference type="InterPro" id="IPR050809">
    <property type="entry name" value="UgpAE/MalFG_permease"/>
</dbReference>
<dbReference type="CDD" id="cd06261">
    <property type="entry name" value="TM_PBP2"/>
    <property type="match status" value="1"/>
</dbReference>
<keyword evidence="4 7" id="KW-0812">Transmembrane</keyword>
<keyword evidence="6 7" id="KW-0472">Membrane</keyword>
<organism evidence="9 10">
    <name type="scientific">Cohnella rhizosphaerae</name>
    <dbReference type="NCBI Taxonomy" id="1457232"/>
    <lineage>
        <taxon>Bacteria</taxon>
        <taxon>Bacillati</taxon>
        <taxon>Bacillota</taxon>
        <taxon>Bacilli</taxon>
        <taxon>Bacillales</taxon>
        <taxon>Paenibacillaceae</taxon>
        <taxon>Cohnella</taxon>
    </lineage>
</organism>
<dbReference type="InterPro" id="IPR035906">
    <property type="entry name" value="MetI-like_sf"/>
</dbReference>
<dbReference type="SUPFAM" id="SSF161098">
    <property type="entry name" value="MetI-like"/>
    <property type="match status" value="1"/>
</dbReference>
<evidence type="ECO:0000313" key="10">
    <source>
        <dbReference type="Proteomes" id="UP001153404"/>
    </source>
</evidence>
<evidence type="ECO:0000256" key="7">
    <source>
        <dbReference type="RuleBase" id="RU363032"/>
    </source>
</evidence>
<dbReference type="GO" id="GO:0005886">
    <property type="term" value="C:plasma membrane"/>
    <property type="evidence" value="ECO:0007669"/>
    <property type="project" value="UniProtKB-SubCell"/>
</dbReference>
<evidence type="ECO:0000259" key="8">
    <source>
        <dbReference type="PROSITE" id="PS50928"/>
    </source>
</evidence>
<dbReference type="GO" id="GO:0055085">
    <property type="term" value="P:transmembrane transport"/>
    <property type="evidence" value="ECO:0007669"/>
    <property type="project" value="InterPro"/>
</dbReference>
<accession>A0A9X4L6F3</accession>
<dbReference type="PANTHER" id="PTHR43227:SF11">
    <property type="entry name" value="BLL4140 PROTEIN"/>
    <property type="match status" value="1"/>
</dbReference>
<evidence type="ECO:0000256" key="2">
    <source>
        <dbReference type="ARBA" id="ARBA00022448"/>
    </source>
</evidence>
<evidence type="ECO:0000256" key="5">
    <source>
        <dbReference type="ARBA" id="ARBA00022989"/>
    </source>
</evidence>